<evidence type="ECO:0000259" key="3">
    <source>
        <dbReference type="Pfam" id="PF00294"/>
    </source>
</evidence>
<evidence type="ECO:0000256" key="1">
    <source>
        <dbReference type="ARBA" id="ARBA00022679"/>
    </source>
</evidence>
<keyword evidence="1 4" id="KW-0808">Transferase</keyword>
<dbReference type="PANTHER" id="PTHR10584">
    <property type="entry name" value="SUGAR KINASE"/>
    <property type="match status" value="1"/>
</dbReference>
<dbReference type="InterPro" id="IPR029056">
    <property type="entry name" value="Ribokinase-like"/>
</dbReference>
<evidence type="ECO:0000256" key="2">
    <source>
        <dbReference type="ARBA" id="ARBA00022777"/>
    </source>
</evidence>
<comment type="caution">
    <text evidence="4">The sequence shown here is derived from an EMBL/GenBank/DDBJ whole genome shotgun (WGS) entry which is preliminary data.</text>
</comment>
<keyword evidence="2 4" id="KW-0418">Kinase</keyword>
<accession>A0ABW2GAN5</accession>
<dbReference type="Pfam" id="PF00294">
    <property type="entry name" value="PfkB"/>
    <property type="match status" value="1"/>
</dbReference>
<proteinExistence type="predicted"/>
<dbReference type="PROSITE" id="PS00584">
    <property type="entry name" value="PFKB_KINASES_2"/>
    <property type="match status" value="1"/>
</dbReference>
<dbReference type="Proteomes" id="UP001596413">
    <property type="component" value="Unassembled WGS sequence"/>
</dbReference>
<organism evidence="4 5">
    <name type="scientific">Streptomyces polyrhachis</name>
    <dbReference type="NCBI Taxonomy" id="1282885"/>
    <lineage>
        <taxon>Bacteria</taxon>
        <taxon>Bacillati</taxon>
        <taxon>Actinomycetota</taxon>
        <taxon>Actinomycetes</taxon>
        <taxon>Kitasatosporales</taxon>
        <taxon>Streptomycetaceae</taxon>
        <taxon>Streptomyces</taxon>
    </lineage>
</organism>
<name>A0ABW2GAN5_9ACTN</name>
<dbReference type="Gene3D" id="3.40.1190.20">
    <property type="match status" value="1"/>
</dbReference>
<gene>
    <name evidence="4" type="ORF">ACFQLX_00300</name>
</gene>
<dbReference type="EC" id="2.7.1.-" evidence="4"/>
<dbReference type="InterPro" id="IPR002173">
    <property type="entry name" value="Carboh/pur_kinase_PfkB_CS"/>
</dbReference>
<dbReference type="RefSeq" id="WP_386410234.1">
    <property type="nucleotide sequence ID" value="NZ_JBHSZO010000001.1"/>
</dbReference>
<keyword evidence="5" id="KW-1185">Reference proteome</keyword>
<dbReference type="GO" id="GO:0016301">
    <property type="term" value="F:kinase activity"/>
    <property type="evidence" value="ECO:0007669"/>
    <property type="project" value="UniProtKB-KW"/>
</dbReference>
<dbReference type="InterPro" id="IPR011611">
    <property type="entry name" value="PfkB_dom"/>
</dbReference>
<reference evidence="5" key="1">
    <citation type="journal article" date="2019" name="Int. J. Syst. Evol. Microbiol.">
        <title>The Global Catalogue of Microorganisms (GCM) 10K type strain sequencing project: providing services to taxonomists for standard genome sequencing and annotation.</title>
        <authorList>
            <consortium name="The Broad Institute Genomics Platform"/>
            <consortium name="The Broad Institute Genome Sequencing Center for Infectious Disease"/>
            <person name="Wu L."/>
            <person name="Ma J."/>
        </authorList>
    </citation>
    <scope>NUCLEOTIDE SEQUENCE [LARGE SCALE GENOMIC DNA]</scope>
    <source>
        <strain evidence="5">CGMCC 1.13681</strain>
    </source>
</reference>
<evidence type="ECO:0000313" key="5">
    <source>
        <dbReference type="Proteomes" id="UP001596413"/>
    </source>
</evidence>
<protein>
    <submittedName>
        <fullName evidence="4">Carbohydrate kinase family protein</fullName>
        <ecNumber evidence="4">2.7.1.-</ecNumber>
    </submittedName>
</protein>
<evidence type="ECO:0000313" key="4">
    <source>
        <dbReference type="EMBL" id="MFC7216618.1"/>
    </source>
</evidence>
<dbReference type="EMBL" id="JBHSZO010000001">
    <property type="protein sequence ID" value="MFC7216618.1"/>
    <property type="molecule type" value="Genomic_DNA"/>
</dbReference>
<dbReference type="PANTHER" id="PTHR10584:SF167">
    <property type="entry name" value="PFKB DOMAIN PROTEIN"/>
    <property type="match status" value="1"/>
</dbReference>
<dbReference type="SUPFAM" id="SSF53613">
    <property type="entry name" value="Ribokinase-like"/>
    <property type="match status" value="1"/>
</dbReference>
<feature type="domain" description="Carbohydrate kinase PfkB" evidence="3">
    <location>
        <begin position="8"/>
        <end position="301"/>
    </location>
</feature>
<sequence>MPVADGGLLVVGDVVTDLVARHTGPLAAGTDTAARIRTLPGGAGANVAAWAARCGPVPVRLLARAGRDSAAWHEAALRRAGVEPWLRIDPELPTGVVIALVDGAEAGERTFLTDSGASFALGPADWDAALLAGVRHVHLSGYLHFTAPGRELAALVRESAHAQGATVSVDPASAGFIRVLGVGPFLAAVRGADLLLPNASEALLLTGRVHVREAAEELSRIHGTAVVTLGAHGALVAQDGRPTARVPAVAARVVDTTGAGDAFTGAFLAARLTGAKPREAARAGCRAASTAVTIVGGRPPATTQDQP</sequence>